<evidence type="ECO:0000259" key="2">
    <source>
        <dbReference type="PROSITE" id="PS51840"/>
    </source>
</evidence>
<dbReference type="InterPro" id="IPR019448">
    <property type="entry name" value="NT-C2"/>
</dbReference>
<keyword evidence="1" id="KW-0175">Coiled coil</keyword>
<dbReference type="PROSITE" id="PS51840">
    <property type="entry name" value="C2_NT"/>
    <property type="match status" value="1"/>
</dbReference>
<feature type="domain" description="C2 NT-type" evidence="2">
    <location>
        <begin position="1"/>
        <end position="134"/>
    </location>
</feature>
<dbReference type="AlphaFoldDB" id="A0A077ZV95"/>
<reference evidence="3 4" key="1">
    <citation type="submission" date="2014-06" db="EMBL/GenBank/DDBJ databases">
        <authorList>
            <person name="Swart Estienne"/>
        </authorList>
    </citation>
    <scope>NUCLEOTIDE SEQUENCE [LARGE SCALE GENOMIC DNA]</scope>
    <source>
        <strain evidence="3 4">130c</strain>
    </source>
</reference>
<dbReference type="EMBL" id="CCKQ01002705">
    <property type="protein sequence ID" value="CDW73810.1"/>
    <property type="molecule type" value="Genomic_DNA"/>
</dbReference>
<feature type="coiled-coil region" evidence="1">
    <location>
        <begin position="154"/>
        <end position="276"/>
    </location>
</feature>
<evidence type="ECO:0000256" key="1">
    <source>
        <dbReference type="SAM" id="Coils"/>
    </source>
</evidence>
<dbReference type="Pfam" id="PF10358">
    <property type="entry name" value="NT-C2"/>
    <property type="match status" value="1"/>
</dbReference>
<organism evidence="3 4">
    <name type="scientific">Stylonychia lemnae</name>
    <name type="common">Ciliate</name>
    <dbReference type="NCBI Taxonomy" id="5949"/>
    <lineage>
        <taxon>Eukaryota</taxon>
        <taxon>Sar</taxon>
        <taxon>Alveolata</taxon>
        <taxon>Ciliophora</taxon>
        <taxon>Intramacronucleata</taxon>
        <taxon>Spirotrichea</taxon>
        <taxon>Stichotrichia</taxon>
        <taxon>Sporadotrichida</taxon>
        <taxon>Oxytrichidae</taxon>
        <taxon>Stylonychinae</taxon>
        <taxon>Stylonychia</taxon>
    </lineage>
</organism>
<evidence type="ECO:0000313" key="4">
    <source>
        <dbReference type="Proteomes" id="UP000039865"/>
    </source>
</evidence>
<name>A0A077ZV95_STYLE</name>
<accession>A0A077ZV95</accession>
<sequence>MDGTVMNRKVAIDLNIRSAHYKVEEPTEVYIEWQRGGKHIDTKSRDIDPSQSSAMFNEKFQMKTVLEFDPSTNLFLKKHSVLALFRKKDKKLLGQTDFDLSIYANQNKPTGDKLVLKDCDQSDAFIEIFIKASAGEAETPSINSLKRPSTLFNIPTEELQKEEQERQKQKLLKQIKMAQGELQKEKEVASQHDKKIQEMSSTKQIPFQEYSDIKNKELKEMEAKIQNEQVRQEDAQKYLAAFSDIKLIFGNTIITEQEVQKQIDKLKKQIKMLEFDRDYKQLQVTSIYSMDNVY</sequence>
<keyword evidence="4" id="KW-1185">Reference proteome</keyword>
<gene>
    <name evidence="3" type="primary">Contig6670.g7138</name>
    <name evidence="3" type="ORF">STYLEM_2798</name>
</gene>
<proteinExistence type="predicted"/>
<evidence type="ECO:0000313" key="3">
    <source>
        <dbReference type="EMBL" id="CDW73810.1"/>
    </source>
</evidence>
<dbReference type="InParanoid" id="A0A077ZV95"/>
<protein>
    <recommendedName>
        <fullName evidence="2">C2 NT-type domain-containing protein</fullName>
    </recommendedName>
</protein>
<dbReference type="Proteomes" id="UP000039865">
    <property type="component" value="Unassembled WGS sequence"/>
</dbReference>